<comment type="caution">
    <text evidence="9">The sequence shown here is derived from an EMBL/GenBank/DDBJ whole genome shotgun (WGS) entry which is preliminary data.</text>
</comment>
<keyword evidence="7" id="KW-0732">Signal</keyword>
<evidence type="ECO:0000313" key="12">
    <source>
        <dbReference type="Proteomes" id="UP000278036"/>
    </source>
</evidence>
<dbReference type="InterPro" id="IPR023650">
    <property type="entry name" value="Beta-lactam_class-A_AS"/>
</dbReference>
<feature type="chain" id="PRO_5017250655" description="Beta-lactamase" evidence="7">
    <location>
        <begin position="23"/>
        <end position="293"/>
    </location>
</feature>
<name>A0A3A9JG65_9PROT</name>
<organism evidence="9 12">
    <name type="scientific">Teichococcus wenyumeiae</name>
    <dbReference type="NCBI Taxonomy" id="2478470"/>
    <lineage>
        <taxon>Bacteria</taxon>
        <taxon>Pseudomonadati</taxon>
        <taxon>Pseudomonadota</taxon>
        <taxon>Alphaproteobacteria</taxon>
        <taxon>Acetobacterales</taxon>
        <taxon>Roseomonadaceae</taxon>
        <taxon>Roseomonas</taxon>
    </lineage>
</organism>
<evidence type="ECO:0000259" key="8">
    <source>
        <dbReference type="Pfam" id="PF13354"/>
    </source>
</evidence>
<evidence type="ECO:0000256" key="5">
    <source>
        <dbReference type="ARBA" id="ARBA00023251"/>
    </source>
</evidence>
<keyword evidence="4 6" id="KW-0378">Hydrolase</keyword>
<dbReference type="PROSITE" id="PS00146">
    <property type="entry name" value="BETA_LACTAMASE_A"/>
    <property type="match status" value="1"/>
</dbReference>
<dbReference type="AlphaFoldDB" id="A0A3A9JG65"/>
<dbReference type="PANTHER" id="PTHR35333:SF3">
    <property type="entry name" value="BETA-LACTAMASE-TYPE TRANSPEPTIDASE FOLD CONTAINING PROTEIN"/>
    <property type="match status" value="1"/>
</dbReference>
<dbReference type="InParanoid" id="A0A3A9JG65"/>
<dbReference type="EMBL" id="RAQU01000085">
    <property type="protein sequence ID" value="RKK03465.1"/>
    <property type="molecule type" value="Genomic_DNA"/>
</dbReference>
<dbReference type="PROSITE" id="PS51257">
    <property type="entry name" value="PROKAR_LIPOPROTEIN"/>
    <property type="match status" value="1"/>
</dbReference>
<dbReference type="OrthoDB" id="9784149at2"/>
<dbReference type="EMBL" id="RFLX01000011">
    <property type="protein sequence ID" value="RMI20501.1"/>
    <property type="molecule type" value="Genomic_DNA"/>
</dbReference>
<evidence type="ECO:0000256" key="7">
    <source>
        <dbReference type="SAM" id="SignalP"/>
    </source>
</evidence>
<evidence type="ECO:0000256" key="2">
    <source>
        <dbReference type="ARBA" id="ARBA00009009"/>
    </source>
</evidence>
<sequence>MIGRRRMTMGMALALTGCGARAVRAQSGFAGLPAAFAQIEAARGGRLGVAVLDTGSGQGTGYRQDERFPLASTFKLLAAAAVLARVDAGQDNLDRRIRFKREDLVTYSPTTGQHAGADGMTLAEIAGAAVTLSDNTAGNLLLNVLGGPAGLTAWLRQQGDAVSRLDRMETDLNEASPGDPRDTTSPAAMLRHLQAVTLGDALSPASRARLRGWMRASSTGDNCLKARLPQGWVVEDKTGSGGNGTRNDVALLWPPGGGAPMLVAAYLTGGASEIAARDAVLADVGAAIAAAAS</sequence>
<evidence type="ECO:0000313" key="9">
    <source>
        <dbReference type="EMBL" id="RKK03465.1"/>
    </source>
</evidence>
<dbReference type="GO" id="GO:0030655">
    <property type="term" value="P:beta-lactam antibiotic catabolic process"/>
    <property type="evidence" value="ECO:0007669"/>
    <property type="project" value="InterPro"/>
</dbReference>
<feature type="signal peptide" evidence="7">
    <location>
        <begin position="1"/>
        <end position="22"/>
    </location>
</feature>
<dbReference type="InterPro" id="IPR000871">
    <property type="entry name" value="Beta-lactam_class-A"/>
</dbReference>
<evidence type="ECO:0000256" key="4">
    <source>
        <dbReference type="ARBA" id="ARBA00022801"/>
    </source>
</evidence>
<keyword evidence="5 6" id="KW-0046">Antibiotic resistance</keyword>
<dbReference type="Proteomes" id="UP000274097">
    <property type="component" value="Unassembled WGS sequence"/>
</dbReference>
<evidence type="ECO:0000313" key="10">
    <source>
        <dbReference type="EMBL" id="RMI20501.1"/>
    </source>
</evidence>
<keyword evidence="11" id="KW-1185">Reference proteome</keyword>
<dbReference type="InterPro" id="IPR012338">
    <property type="entry name" value="Beta-lactam/transpept-like"/>
</dbReference>
<dbReference type="PRINTS" id="PR00118">
    <property type="entry name" value="BLACTAMASEA"/>
</dbReference>
<dbReference type="InterPro" id="IPR045155">
    <property type="entry name" value="Beta-lactam_cat"/>
</dbReference>
<evidence type="ECO:0000256" key="3">
    <source>
        <dbReference type="ARBA" id="ARBA00012865"/>
    </source>
</evidence>
<protein>
    <recommendedName>
        <fullName evidence="3 6">Beta-lactamase</fullName>
        <ecNumber evidence="3 6">3.5.2.6</ecNumber>
    </recommendedName>
</protein>
<dbReference type="Gene3D" id="3.40.710.10">
    <property type="entry name" value="DD-peptidase/beta-lactamase superfamily"/>
    <property type="match status" value="1"/>
</dbReference>
<evidence type="ECO:0000313" key="11">
    <source>
        <dbReference type="Proteomes" id="UP000274097"/>
    </source>
</evidence>
<proteinExistence type="inferred from homology"/>
<dbReference type="NCBIfam" id="NF033103">
    <property type="entry name" value="bla_class_A"/>
    <property type="match status" value="1"/>
</dbReference>
<accession>A0A3A9JG65</accession>
<reference evidence="9 12" key="1">
    <citation type="submission" date="2018-09" db="EMBL/GenBank/DDBJ databases">
        <title>Roseomonas sp. nov., isolated from feces of Tibetan antelopes in the Qinghai-Tibet plateau, China.</title>
        <authorList>
            <person name="Tian Z."/>
        </authorList>
    </citation>
    <scope>NUCLEOTIDE SEQUENCE [LARGE SCALE GENOMIC DNA]</scope>
    <source>
        <strain evidence="10 11">Z23</strain>
        <strain evidence="9 12">Z24</strain>
    </source>
</reference>
<comment type="catalytic activity">
    <reaction evidence="1 6">
        <text>a beta-lactam + H2O = a substituted beta-amino acid</text>
        <dbReference type="Rhea" id="RHEA:20401"/>
        <dbReference type="ChEBI" id="CHEBI:15377"/>
        <dbReference type="ChEBI" id="CHEBI:35627"/>
        <dbReference type="ChEBI" id="CHEBI:140347"/>
        <dbReference type="EC" id="3.5.2.6"/>
    </reaction>
</comment>
<dbReference type="Proteomes" id="UP000278036">
    <property type="component" value="Unassembled WGS sequence"/>
</dbReference>
<gene>
    <name evidence="9" type="primary">bla</name>
    <name evidence="9" type="ORF">D6Z83_14445</name>
    <name evidence="10" type="ORF">EBE87_15245</name>
</gene>
<comment type="similarity">
    <text evidence="2 6">Belongs to the class-A beta-lactamase family.</text>
</comment>
<dbReference type="Pfam" id="PF13354">
    <property type="entry name" value="Beta-lactamase2"/>
    <property type="match status" value="1"/>
</dbReference>
<dbReference type="GO" id="GO:0046677">
    <property type="term" value="P:response to antibiotic"/>
    <property type="evidence" value="ECO:0007669"/>
    <property type="project" value="UniProtKB-UniRule"/>
</dbReference>
<evidence type="ECO:0000256" key="6">
    <source>
        <dbReference type="RuleBase" id="RU361140"/>
    </source>
</evidence>
<evidence type="ECO:0000256" key="1">
    <source>
        <dbReference type="ARBA" id="ARBA00001526"/>
    </source>
</evidence>
<dbReference type="GO" id="GO:0008800">
    <property type="term" value="F:beta-lactamase activity"/>
    <property type="evidence" value="ECO:0007669"/>
    <property type="project" value="UniProtKB-UniRule"/>
</dbReference>
<feature type="domain" description="Beta-lactamase class A catalytic" evidence="8">
    <location>
        <begin position="48"/>
        <end position="265"/>
    </location>
</feature>
<dbReference type="PANTHER" id="PTHR35333">
    <property type="entry name" value="BETA-LACTAMASE"/>
    <property type="match status" value="1"/>
</dbReference>
<dbReference type="EC" id="3.5.2.6" evidence="3 6"/>
<dbReference type="SUPFAM" id="SSF56601">
    <property type="entry name" value="beta-lactamase/transpeptidase-like"/>
    <property type="match status" value="1"/>
</dbReference>